<dbReference type="InterPro" id="IPR022118">
    <property type="entry name" value="Peptidase_C70_AvrRpt2"/>
</dbReference>
<organism evidence="1 2">
    <name type="scientific">Paraflavitalea soli</name>
    <dbReference type="NCBI Taxonomy" id="2315862"/>
    <lineage>
        <taxon>Bacteria</taxon>
        <taxon>Pseudomonadati</taxon>
        <taxon>Bacteroidota</taxon>
        <taxon>Chitinophagia</taxon>
        <taxon>Chitinophagales</taxon>
        <taxon>Chitinophagaceae</taxon>
        <taxon>Paraflavitalea</taxon>
    </lineage>
</organism>
<evidence type="ECO:0000313" key="2">
    <source>
        <dbReference type="Proteomes" id="UP000263900"/>
    </source>
</evidence>
<protein>
    <recommendedName>
        <fullName evidence="3">Peptidase C39-like domain-containing protein</fullName>
    </recommendedName>
</protein>
<proteinExistence type="predicted"/>
<dbReference type="OrthoDB" id="5148996at2"/>
<dbReference type="Proteomes" id="UP000263900">
    <property type="component" value="Chromosome"/>
</dbReference>
<dbReference type="AlphaFoldDB" id="A0A3B7MQ60"/>
<dbReference type="Pfam" id="PF12385">
    <property type="entry name" value="Peptidase_C70"/>
    <property type="match status" value="1"/>
</dbReference>
<name>A0A3B7MQ60_9BACT</name>
<dbReference type="KEGG" id="pseg:D3H65_06865"/>
<accession>A0A3B7MQ60</accession>
<gene>
    <name evidence="1" type="ORF">D3H65_06865</name>
</gene>
<reference evidence="1 2" key="1">
    <citation type="submission" date="2018-09" db="EMBL/GenBank/DDBJ databases">
        <title>Genome sequencing of strain 6GH32-13.</title>
        <authorList>
            <person name="Weon H.-Y."/>
            <person name="Heo J."/>
            <person name="Kwon S.-W."/>
        </authorList>
    </citation>
    <scope>NUCLEOTIDE SEQUENCE [LARGE SCALE GENOMIC DNA]</scope>
    <source>
        <strain evidence="1 2">5GH32-13</strain>
    </source>
</reference>
<keyword evidence="2" id="KW-1185">Reference proteome</keyword>
<sequence length="169" mass="18707">MPLPVPPIQRQNRTKWCWAACTVYVCTLYRSHPGITQGSFVARALNRPICQTNFPHPDCNTMFDIGTAFNLVGHLAGSPVDGALSPQELTDLFRQGGRPIGCQIRFPALGHAVVIADIRIDTAGRLFLVVADPGSGTINTVPYEMFRTNYLSMGGRWIRTYLTQQQNQS</sequence>
<dbReference type="RefSeq" id="WP_119049550.1">
    <property type="nucleotide sequence ID" value="NZ_CP032157.1"/>
</dbReference>
<evidence type="ECO:0000313" key="1">
    <source>
        <dbReference type="EMBL" id="AXY73715.1"/>
    </source>
</evidence>
<evidence type="ECO:0008006" key="3">
    <source>
        <dbReference type="Google" id="ProtNLM"/>
    </source>
</evidence>
<dbReference type="EMBL" id="CP032157">
    <property type="protein sequence ID" value="AXY73715.1"/>
    <property type="molecule type" value="Genomic_DNA"/>
</dbReference>